<name>A0ABS7JLU3_9HELI</name>
<comment type="subcellular location">
    <subcellularLocation>
        <location evidence="1">Cell inner membrane</location>
    </subcellularLocation>
</comment>
<proteinExistence type="predicted"/>
<keyword evidence="2" id="KW-1003">Cell membrane</keyword>
<evidence type="ECO:0000313" key="7">
    <source>
        <dbReference type="EMBL" id="MBX7490364.1"/>
    </source>
</evidence>
<keyword evidence="8" id="KW-1185">Reference proteome</keyword>
<evidence type="ECO:0000256" key="6">
    <source>
        <dbReference type="ARBA" id="ARBA00023315"/>
    </source>
</evidence>
<keyword evidence="3" id="KW-0997">Cell inner membrane</keyword>
<evidence type="ECO:0000256" key="3">
    <source>
        <dbReference type="ARBA" id="ARBA00022519"/>
    </source>
</evidence>
<evidence type="ECO:0000256" key="1">
    <source>
        <dbReference type="ARBA" id="ARBA00004533"/>
    </source>
</evidence>
<keyword evidence="6 7" id="KW-0012">Acyltransferase</keyword>
<dbReference type="CDD" id="cd07984">
    <property type="entry name" value="LPLAT_LABLAT-like"/>
    <property type="match status" value="1"/>
</dbReference>
<keyword evidence="4" id="KW-0808">Transferase</keyword>
<dbReference type="InterPro" id="IPR004960">
    <property type="entry name" value="LipA_acyltrans"/>
</dbReference>
<reference evidence="7 8" key="1">
    <citation type="submission" date="2021-08" db="EMBL/GenBank/DDBJ databases">
        <title>Helicobacter spp. isolated from feces of Anatolian Ground Squirrel (Spermophilus xanthoprymnus) in Turkey.</title>
        <authorList>
            <person name="Aydin F."/>
            <person name="Abay S."/>
            <person name="Kayman T."/>
            <person name="Karakaya E."/>
            <person name="Saticioglu I.B."/>
        </authorList>
    </citation>
    <scope>NUCLEOTIDE SEQUENCE [LARGE SCALE GENOMIC DNA]</scope>
    <source>
        <strain evidence="7 8">Faydin-H70</strain>
    </source>
</reference>
<gene>
    <name evidence="7" type="ORF">K4G57_02570</name>
</gene>
<evidence type="ECO:0000256" key="2">
    <source>
        <dbReference type="ARBA" id="ARBA00022475"/>
    </source>
</evidence>
<comment type="caution">
    <text evidence="7">The sequence shown here is derived from an EMBL/GenBank/DDBJ whole genome shotgun (WGS) entry which is preliminary data.</text>
</comment>
<dbReference type="EMBL" id="JAIGYQ010000002">
    <property type="protein sequence ID" value="MBX7490364.1"/>
    <property type="molecule type" value="Genomic_DNA"/>
</dbReference>
<sequence length="305" mass="35469">MKHLRFKKFFLFSSLKMLGLSFLYMPHFLRLNLARAIAYILYILDSKRKFDLLNNLNFAYNNTLNKLQKQEILKTNYLNLVYNSILFFMLSVSSKKKVLDTISFDQPKIIADLLEKGEKIVFVTAHFGNWEYTTPAFTCTFNHPITAVARMTPSALVNAYLTYVRERFDVAILDKKGSATSLVRALKKCGVVGIVTDQNTAKDEGLLVKFFGKNVRHTPIASLLALKYDAKIVHCIAEYSKDYRKIHIKVLPPLEFQKTQDLKADIQALTQLQSNILEKIIRENPKEWLWFHKKFKNQYPEIYTH</sequence>
<accession>A0ABS7JLU3</accession>
<dbReference type="PANTHER" id="PTHR30606">
    <property type="entry name" value="LIPID A BIOSYNTHESIS LAUROYL ACYLTRANSFERASE"/>
    <property type="match status" value="1"/>
</dbReference>
<dbReference type="RefSeq" id="WP_221531469.1">
    <property type="nucleotide sequence ID" value="NZ_JAIGYP010000002.1"/>
</dbReference>
<keyword evidence="5" id="KW-0472">Membrane</keyword>
<evidence type="ECO:0000256" key="4">
    <source>
        <dbReference type="ARBA" id="ARBA00022679"/>
    </source>
</evidence>
<dbReference type="Proteomes" id="UP000700059">
    <property type="component" value="Unassembled WGS sequence"/>
</dbReference>
<dbReference type="GO" id="GO:0016746">
    <property type="term" value="F:acyltransferase activity"/>
    <property type="evidence" value="ECO:0007669"/>
    <property type="project" value="UniProtKB-KW"/>
</dbReference>
<organism evidence="7 8">
    <name type="scientific">Helicobacter turcicus</name>
    <dbReference type="NCBI Taxonomy" id="2867412"/>
    <lineage>
        <taxon>Bacteria</taxon>
        <taxon>Pseudomonadati</taxon>
        <taxon>Campylobacterota</taxon>
        <taxon>Epsilonproteobacteria</taxon>
        <taxon>Campylobacterales</taxon>
        <taxon>Helicobacteraceae</taxon>
        <taxon>Helicobacter</taxon>
    </lineage>
</organism>
<protein>
    <submittedName>
        <fullName evidence="7">Lipid A biosynthesis acyltransferase</fullName>
    </submittedName>
</protein>
<dbReference type="PANTHER" id="PTHR30606:SF9">
    <property type="entry name" value="LIPID A BIOSYNTHESIS LAUROYLTRANSFERASE"/>
    <property type="match status" value="1"/>
</dbReference>
<dbReference type="NCBIfam" id="NF006270">
    <property type="entry name" value="PRK08419.1"/>
    <property type="match status" value="1"/>
</dbReference>
<evidence type="ECO:0000256" key="5">
    <source>
        <dbReference type="ARBA" id="ARBA00023136"/>
    </source>
</evidence>
<dbReference type="Pfam" id="PF03279">
    <property type="entry name" value="Lip_A_acyltrans"/>
    <property type="match status" value="1"/>
</dbReference>
<evidence type="ECO:0000313" key="8">
    <source>
        <dbReference type="Proteomes" id="UP000700059"/>
    </source>
</evidence>